<dbReference type="AlphaFoldDB" id="A0A1G4K402"/>
<dbReference type="STRING" id="1230905.A0A1G4K402"/>
<keyword evidence="8" id="KW-1185">Reference proteome</keyword>
<gene>
    <name evidence="7" type="ORF">LAMI_0F14664G</name>
</gene>
<dbReference type="PANTHER" id="PTHR22731:SF3">
    <property type="entry name" value="RIBONUCLEASES P_MRP PROTEIN SUBUNIT POP1"/>
    <property type="match status" value="1"/>
</dbReference>
<dbReference type="Proteomes" id="UP000191024">
    <property type="component" value="Chromosome F"/>
</dbReference>
<dbReference type="InterPro" id="IPR055079">
    <property type="entry name" value="POP1_C"/>
</dbReference>
<reference evidence="8" key="1">
    <citation type="submission" date="2016-03" db="EMBL/GenBank/DDBJ databases">
        <authorList>
            <person name="Devillers H."/>
        </authorList>
    </citation>
    <scope>NUCLEOTIDE SEQUENCE [LARGE SCALE GENOMIC DNA]</scope>
</reference>
<keyword evidence="3" id="KW-0539">Nucleus</keyword>
<evidence type="ECO:0000256" key="1">
    <source>
        <dbReference type="ARBA" id="ARBA00004123"/>
    </source>
</evidence>
<dbReference type="GO" id="GO:0005655">
    <property type="term" value="C:nucleolar ribonuclease P complex"/>
    <property type="evidence" value="ECO:0007669"/>
    <property type="project" value="InterPro"/>
</dbReference>
<evidence type="ECO:0000313" key="7">
    <source>
        <dbReference type="EMBL" id="SCU98444.1"/>
    </source>
</evidence>
<dbReference type="OrthoDB" id="442863at2759"/>
<sequence length="842" mass="96233">MSGKKLRSKNQIFRRQKVHDARSIRAEAIEAADQASGELSETGGVLKVNEFLASREFEVRQLQSAMHKSKNAASTRVFQRLPRKLRRRTASHNVRRIPKRMRNRALREMKKSDQSLVLGKLTKTSGKTKHALSAKQLYKARMAVKLLRLAAKSKSMKLALPSEATASHYKLRSRIRALQKLVKAHTNKQSLPQRNNAMGSYDSTAVNALATAPVSRIKYAKRQRQFVWLPTHVWSAKRCHMYKRWGYHMPWSPTQKCFRLTHKLGNNVAASDGAMCCDTSFVGTMVISSEDAAQLKELMSKLTKGRACLKKYYRSQYWFEGLCLDDANSYLGPVSILWITTGKVLLRAHPAIYESVFTTALRLKSENVMVEDCRFSIGSITLTGSKSLNALSQIIRASKDSASFKQFKQVSSLTDITALPQRTSFAFQAIDPRHLSRPKKLGTTQKLDENFLFAMQASYPEEEVANVMSALCSSTRREASYKNQQTLKQLSSRRRKLLASSNSNLIPFDAATDPQIPIAIFKQRFSENWVLLLPWFWLLPFWYQLNRVSRVHPMGSRQLQQLSFEQGTLHFPDDYIFTRAGFDENMLYKRLSQKALWDRKPPSKRINYFSIPNLHKSQPVSMLGEIGDPFCSDWRFLQILRNGVRYLRKEKRSEFTMLDPERTTQFDDLNIRKLEYVNDVVELYFDVKDKSPQALPLNVIDCVVTRYEPKEMILDSSPQYKVVTQPVSVVCCRLELLERGHPKDNARIYSIPEEDLAFWHDIGTGTFRSNGKRDHNAPRPLPHVSNLIGFVTSGTYHLGKGKGVCTGFIDADEAVANVQSLVLVRNVGTDVYRLARWNQILV</sequence>
<feature type="domain" description="Pop1 N-terminal" evidence="4">
    <location>
        <begin position="51"/>
        <end position="289"/>
    </location>
</feature>
<protein>
    <submittedName>
        <fullName evidence="7">LAMI_0F14664g1_1</fullName>
    </submittedName>
</protein>
<organism evidence="7 8">
    <name type="scientific">Lachancea mirantina</name>
    <dbReference type="NCBI Taxonomy" id="1230905"/>
    <lineage>
        <taxon>Eukaryota</taxon>
        <taxon>Fungi</taxon>
        <taxon>Dikarya</taxon>
        <taxon>Ascomycota</taxon>
        <taxon>Saccharomycotina</taxon>
        <taxon>Saccharomycetes</taxon>
        <taxon>Saccharomycetales</taxon>
        <taxon>Saccharomycetaceae</taxon>
        <taxon>Lachancea</taxon>
    </lineage>
</organism>
<dbReference type="Pfam" id="PF06978">
    <property type="entry name" value="POP1_N"/>
    <property type="match status" value="1"/>
</dbReference>
<dbReference type="InterPro" id="IPR009723">
    <property type="entry name" value="Pop1_N"/>
</dbReference>
<dbReference type="InterPro" id="IPR039182">
    <property type="entry name" value="Pop1"/>
</dbReference>
<feature type="domain" description="POPLD" evidence="5">
    <location>
        <begin position="528"/>
        <end position="634"/>
    </location>
</feature>
<evidence type="ECO:0000259" key="6">
    <source>
        <dbReference type="Pfam" id="PF22770"/>
    </source>
</evidence>
<keyword evidence="2" id="KW-0819">tRNA processing</keyword>
<dbReference type="EMBL" id="LT598467">
    <property type="protein sequence ID" value="SCU98444.1"/>
    <property type="molecule type" value="Genomic_DNA"/>
</dbReference>
<evidence type="ECO:0000259" key="5">
    <source>
        <dbReference type="Pfam" id="PF08170"/>
    </source>
</evidence>
<proteinExistence type="predicted"/>
<accession>A0A1G4K402</accession>
<evidence type="ECO:0000313" key="8">
    <source>
        <dbReference type="Proteomes" id="UP000191024"/>
    </source>
</evidence>
<name>A0A1G4K402_9SACH</name>
<dbReference type="InterPro" id="IPR012590">
    <property type="entry name" value="POPLD_dom"/>
</dbReference>
<dbReference type="Pfam" id="PF22770">
    <property type="entry name" value="POP1_C"/>
    <property type="match status" value="1"/>
</dbReference>
<dbReference type="Pfam" id="PF08170">
    <property type="entry name" value="POPLD"/>
    <property type="match status" value="1"/>
</dbReference>
<dbReference type="PANTHER" id="PTHR22731">
    <property type="entry name" value="RIBONUCLEASES P/MRP PROTEIN SUBUNIT POP1"/>
    <property type="match status" value="1"/>
</dbReference>
<comment type="subcellular location">
    <subcellularLocation>
        <location evidence="1">Nucleus</location>
    </subcellularLocation>
</comment>
<evidence type="ECO:0000256" key="2">
    <source>
        <dbReference type="ARBA" id="ARBA00022694"/>
    </source>
</evidence>
<dbReference type="GO" id="GO:0000172">
    <property type="term" value="C:ribonuclease MRP complex"/>
    <property type="evidence" value="ECO:0007669"/>
    <property type="project" value="InterPro"/>
</dbReference>
<feature type="domain" description="POP1 C-terminal" evidence="6">
    <location>
        <begin position="786"/>
        <end position="839"/>
    </location>
</feature>
<dbReference type="SUPFAM" id="SSF103025">
    <property type="entry name" value="Folate-binding domain"/>
    <property type="match status" value="1"/>
</dbReference>
<dbReference type="GO" id="GO:0001682">
    <property type="term" value="P:tRNA 5'-leader removal"/>
    <property type="evidence" value="ECO:0007669"/>
    <property type="project" value="InterPro"/>
</dbReference>
<evidence type="ECO:0000259" key="4">
    <source>
        <dbReference type="Pfam" id="PF06978"/>
    </source>
</evidence>
<evidence type="ECO:0000256" key="3">
    <source>
        <dbReference type="ARBA" id="ARBA00023242"/>
    </source>
</evidence>